<gene>
    <name evidence="10" type="ORF">FC83_GL000953</name>
</gene>
<evidence type="ECO:0000313" key="11">
    <source>
        <dbReference type="Proteomes" id="UP000051236"/>
    </source>
</evidence>
<feature type="transmembrane region" description="Helical" evidence="8">
    <location>
        <begin position="73"/>
        <end position="96"/>
    </location>
</feature>
<dbReference type="Pfam" id="PF13303">
    <property type="entry name" value="PTS_EIIC_2"/>
    <property type="match status" value="1"/>
</dbReference>
<keyword evidence="6 8" id="KW-1133">Transmembrane helix</keyword>
<dbReference type="GO" id="GO:0005886">
    <property type="term" value="C:plasma membrane"/>
    <property type="evidence" value="ECO:0007669"/>
    <property type="project" value="UniProtKB-SubCell"/>
</dbReference>
<dbReference type="PANTHER" id="PTHR40063">
    <property type="entry name" value="MEMBRANE PROTEIN-RELATED"/>
    <property type="match status" value="1"/>
</dbReference>
<keyword evidence="3" id="KW-1003">Cell membrane</keyword>
<dbReference type="GO" id="GO:0009401">
    <property type="term" value="P:phosphoenolpyruvate-dependent sugar phosphotransferase system"/>
    <property type="evidence" value="ECO:0007669"/>
    <property type="project" value="InterPro"/>
</dbReference>
<comment type="caution">
    <text evidence="10">The sequence shown here is derived from an EMBL/GenBank/DDBJ whole genome shotgun (WGS) entry which is preliminary data.</text>
</comment>
<keyword evidence="5 8" id="KW-0812">Transmembrane</keyword>
<dbReference type="PATRIC" id="fig|1423734.3.peg.967"/>
<evidence type="ECO:0000256" key="2">
    <source>
        <dbReference type="ARBA" id="ARBA00022448"/>
    </source>
</evidence>
<evidence type="ECO:0000313" key="10">
    <source>
        <dbReference type="EMBL" id="KRM35555.1"/>
    </source>
</evidence>
<feature type="transmembrane region" description="Helical" evidence="8">
    <location>
        <begin position="6"/>
        <end position="22"/>
    </location>
</feature>
<sequence>MQIVIGVLVLLAVIACLTLFTFKAPNGKKAISALSGAACATFLPQAFLSYAVGDVFHIEFIKQIGDTMGSLGGLAAGTLVPLAFGISPVFAVLVGVSLLKVKLLPAFIAAYAISFVIKQIQKRVPEGIDLIAVVLIGPALANVVAALISPAVLSVLHIIGGAITSAQQSNPMVMAAVLGSIIPLVGMTPLSSMVLTSLIGLTGIPMAIGALGCTGNSFLNFSFFRKMKFGPKSTTVAVTIEPLTQIDIISSNPVPIFATNAVAGAINGIIVASFGLVINVTGMATPWAGLIVAFGFNPAIKVALAVLLILVNSTIWAYIGAYVFRNFKIHTVDEIRGTNSNTTNDAQAVQANA</sequence>
<dbReference type="GO" id="GO:0008982">
    <property type="term" value="F:protein-N(PI)-phosphohistidine-sugar phosphotransferase activity"/>
    <property type="evidence" value="ECO:0007669"/>
    <property type="project" value="InterPro"/>
</dbReference>
<feature type="transmembrane region" description="Helical" evidence="8">
    <location>
        <begin position="302"/>
        <end position="324"/>
    </location>
</feature>
<organism evidence="10 11">
    <name type="scientific">Agrilactobacillus composti DSM 18527 = JCM 14202</name>
    <dbReference type="NCBI Taxonomy" id="1423734"/>
    <lineage>
        <taxon>Bacteria</taxon>
        <taxon>Bacillati</taxon>
        <taxon>Bacillota</taxon>
        <taxon>Bacilli</taxon>
        <taxon>Lactobacillales</taxon>
        <taxon>Lactobacillaceae</taxon>
        <taxon>Agrilactobacillus</taxon>
    </lineage>
</organism>
<feature type="transmembrane region" description="Helical" evidence="8">
    <location>
        <begin position="198"/>
        <end position="219"/>
    </location>
</feature>
<dbReference type="PANTHER" id="PTHR40063:SF1">
    <property type="entry name" value="MEMBRANE PROTEIN"/>
    <property type="match status" value="1"/>
</dbReference>
<dbReference type="Proteomes" id="UP000051236">
    <property type="component" value="Unassembled WGS sequence"/>
</dbReference>
<comment type="subcellular location">
    <subcellularLocation>
        <location evidence="1">Cell membrane</location>
        <topology evidence="1">Multi-pass membrane protein</topology>
    </subcellularLocation>
</comment>
<evidence type="ECO:0000256" key="8">
    <source>
        <dbReference type="SAM" id="Phobius"/>
    </source>
</evidence>
<keyword evidence="11" id="KW-1185">Reference proteome</keyword>
<evidence type="ECO:0000256" key="7">
    <source>
        <dbReference type="ARBA" id="ARBA00023136"/>
    </source>
</evidence>
<dbReference type="EMBL" id="AZGA01000014">
    <property type="protein sequence ID" value="KRM35555.1"/>
    <property type="molecule type" value="Genomic_DNA"/>
</dbReference>
<feature type="transmembrane region" description="Helical" evidence="8">
    <location>
        <begin position="132"/>
        <end position="160"/>
    </location>
</feature>
<feature type="transmembrane region" description="Helical" evidence="8">
    <location>
        <begin position="34"/>
        <end position="53"/>
    </location>
</feature>
<dbReference type="InterPro" id="IPR003352">
    <property type="entry name" value="PTS_EIIC"/>
</dbReference>
<keyword evidence="2" id="KW-0813">Transport</keyword>
<feature type="transmembrane region" description="Helical" evidence="8">
    <location>
        <begin position="172"/>
        <end position="192"/>
    </location>
</feature>
<keyword evidence="7 8" id="KW-0472">Membrane</keyword>
<evidence type="ECO:0000256" key="1">
    <source>
        <dbReference type="ARBA" id="ARBA00004651"/>
    </source>
</evidence>
<dbReference type="RefSeq" id="WP_035455596.1">
    <property type="nucleotide sequence ID" value="NZ_AZGA01000014.1"/>
</dbReference>
<accession>X0PU93</accession>
<name>X0PU93_9LACO</name>
<feature type="domain" description="Phosphotransferase system EIIC" evidence="9">
    <location>
        <begin position="29"/>
        <end position="331"/>
    </location>
</feature>
<evidence type="ECO:0000259" key="9">
    <source>
        <dbReference type="Pfam" id="PF13303"/>
    </source>
</evidence>
<proteinExistence type="predicted"/>
<dbReference type="OrthoDB" id="400429at2"/>
<evidence type="ECO:0000256" key="3">
    <source>
        <dbReference type="ARBA" id="ARBA00022475"/>
    </source>
</evidence>
<dbReference type="eggNOG" id="COG3641">
    <property type="taxonomic scope" value="Bacteria"/>
</dbReference>
<protein>
    <submittedName>
        <fullName evidence="10">Membrane protein PfoR</fullName>
    </submittedName>
</protein>
<feature type="transmembrane region" description="Helical" evidence="8">
    <location>
        <begin position="103"/>
        <end position="120"/>
    </location>
</feature>
<evidence type="ECO:0000256" key="4">
    <source>
        <dbReference type="ARBA" id="ARBA00022597"/>
    </source>
</evidence>
<dbReference type="STRING" id="1423734.FC83_GL000953"/>
<keyword evidence="4" id="KW-0762">Sugar transport</keyword>
<evidence type="ECO:0000256" key="6">
    <source>
        <dbReference type="ARBA" id="ARBA00022989"/>
    </source>
</evidence>
<evidence type="ECO:0000256" key="5">
    <source>
        <dbReference type="ARBA" id="ARBA00022692"/>
    </source>
</evidence>
<feature type="transmembrane region" description="Helical" evidence="8">
    <location>
        <begin position="269"/>
        <end position="296"/>
    </location>
</feature>
<dbReference type="AlphaFoldDB" id="X0PU93"/>
<reference evidence="10 11" key="1">
    <citation type="journal article" date="2015" name="Genome Announc.">
        <title>Expanding the biotechnology potential of lactobacilli through comparative genomics of 213 strains and associated genera.</title>
        <authorList>
            <person name="Sun Z."/>
            <person name="Harris H.M."/>
            <person name="McCann A."/>
            <person name="Guo C."/>
            <person name="Argimon S."/>
            <person name="Zhang W."/>
            <person name="Yang X."/>
            <person name="Jeffery I.B."/>
            <person name="Cooney J.C."/>
            <person name="Kagawa T.F."/>
            <person name="Liu W."/>
            <person name="Song Y."/>
            <person name="Salvetti E."/>
            <person name="Wrobel A."/>
            <person name="Rasinkangas P."/>
            <person name="Parkhill J."/>
            <person name="Rea M.C."/>
            <person name="O'Sullivan O."/>
            <person name="Ritari J."/>
            <person name="Douillard F.P."/>
            <person name="Paul Ross R."/>
            <person name="Yang R."/>
            <person name="Briner A.E."/>
            <person name="Felis G.E."/>
            <person name="de Vos W.M."/>
            <person name="Barrangou R."/>
            <person name="Klaenhammer T.R."/>
            <person name="Caufield P.W."/>
            <person name="Cui Y."/>
            <person name="Zhang H."/>
            <person name="O'Toole P.W."/>
        </authorList>
    </citation>
    <scope>NUCLEOTIDE SEQUENCE [LARGE SCALE GENOMIC DNA]</scope>
    <source>
        <strain evidence="10 11">DSM 18527</strain>
    </source>
</reference>